<dbReference type="SMART" id="SM00034">
    <property type="entry name" value="CLECT"/>
    <property type="match status" value="1"/>
</dbReference>
<feature type="domain" description="SCAN box" evidence="13">
    <location>
        <begin position="254"/>
        <end position="333"/>
    </location>
</feature>
<dbReference type="PROSITE" id="PS50804">
    <property type="entry name" value="SCAN_BOX"/>
    <property type="match status" value="1"/>
</dbReference>
<dbReference type="GO" id="GO:0006508">
    <property type="term" value="P:proteolysis"/>
    <property type="evidence" value="ECO:0007669"/>
    <property type="project" value="InterPro"/>
</dbReference>
<dbReference type="Pfam" id="PF00078">
    <property type="entry name" value="RVT_1"/>
    <property type="match status" value="1"/>
</dbReference>
<dbReference type="InterPro" id="IPR012337">
    <property type="entry name" value="RNaseH-like_sf"/>
</dbReference>
<dbReference type="GO" id="GO:0008270">
    <property type="term" value="F:zinc ion binding"/>
    <property type="evidence" value="ECO:0007669"/>
    <property type="project" value="UniProtKB-KW"/>
</dbReference>
<dbReference type="GO" id="GO:0004519">
    <property type="term" value="F:endonuclease activity"/>
    <property type="evidence" value="ECO:0007669"/>
    <property type="project" value="UniProtKB-KW"/>
</dbReference>
<dbReference type="PROSITE" id="PS50041">
    <property type="entry name" value="C_TYPE_LECTIN_2"/>
    <property type="match status" value="1"/>
</dbReference>
<dbReference type="Pfam" id="PF02023">
    <property type="entry name" value="SCAN"/>
    <property type="match status" value="1"/>
</dbReference>
<dbReference type="InterPro" id="IPR036875">
    <property type="entry name" value="Znf_CCHC_sf"/>
</dbReference>
<proteinExistence type="inferred from homology"/>
<evidence type="ECO:0000259" key="13">
    <source>
        <dbReference type="PROSITE" id="PS50804"/>
    </source>
</evidence>
<dbReference type="SUPFAM" id="SSF50630">
    <property type="entry name" value="Acid proteases"/>
    <property type="match status" value="1"/>
</dbReference>
<name>A0AAD5FKN9_SILAS</name>
<feature type="compositionally biased region" description="Polar residues" evidence="9">
    <location>
        <begin position="159"/>
        <end position="171"/>
    </location>
</feature>
<feature type="compositionally biased region" description="Basic residues" evidence="9">
    <location>
        <begin position="1"/>
        <end position="15"/>
    </location>
</feature>
<keyword evidence="8" id="KW-0479">Metal-binding</keyword>
<evidence type="ECO:0000313" key="16">
    <source>
        <dbReference type="EMBL" id="KAI5620126.1"/>
    </source>
</evidence>
<feature type="domain" description="Peptidase A2" evidence="12">
    <location>
        <begin position="433"/>
        <end position="506"/>
    </location>
</feature>
<dbReference type="GO" id="GO:0004190">
    <property type="term" value="F:aspartic-type endopeptidase activity"/>
    <property type="evidence" value="ECO:0007669"/>
    <property type="project" value="InterPro"/>
</dbReference>
<dbReference type="InterPro" id="IPR000477">
    <property type="entry name" value="RT_dom"/>
</dbReference>
<feature type="domain" description="C-type lectin" evidence="10">
    <location>
        <begin position="1645"/>
        <end position="1740"/>
    </location>
</feature>
<evidence type="ECO:0000256" key="8">
    <source>
        <dbReference type="PROSITE-ProRule" id="PRU00047"/>
    </source>
</evidence>
<keyword evidence="8" id="KW-0863">Zinc-finger</keyword>
<dbReference type="InterPro" id="IPR021109">
    <property type="entry name" value="Peptidase_aspartic_dom_sf"/>
</dbReference>
<dbReference type="CDD" id="cd01647">
    <property type="entry name" value="RT_LTR"/>
    <property type="match status" value="1"/>
</dbReference>
<gene>
    <name evidence="16" type="ORF">C0J50_20292</name>
</gene>
<dbReference type="Gene3D" id="3.30.70.270">
    <property type="match status" value="2"/>
</dbReference>
<dbReference type="GO" id="GO:0003676">
    <property type="term" value="F:nucleic acid binding"/>
    <property type="evidence" value="ECO:0007669"/>
    <property type="project" value="InterPro"/>
</dbReference>
<dbReference type="GO" id="GO:0003964">
    <property type="term" value="F:RNA-directed DNA polymerase activity"/>
    <property type="evidence" value="ECO:0007669"/>
    <property type="project" value="UniProtKB-KW"/>
</dbReference>
<dbReference type="Gene3D" id="1.10.4020.10">
    <property type="entry name" value="DNA breaking-rejoining enzymes"/>
    <property type="match status" value="1"/>
</dbReference>
<feature type="region of interest" description="Disordered" evidence="9">
    <location>
        <begin position="547"/>
        <end position="569"/>
    </location>
</feature>
<dbReference type="Pfam" id="PF22938">
    <property type="entry name" value="Integrase_p58_C"/>
    <property type="match status" value="1"/>
</dbReference>
<evidence type="ECO:0000256" key="6">
    <source>
        <dbReference type="ARBA" id="ARBA00022801"/>
    </source>
</evidence>
<evidence type="ECO:0000256" key="5">
    <source>
        <dbReference type="ARBA" id="ARBA00022759"/>
    </source>
</evidence>
<evidence type="ECO:0000259" key="11">
    <source>
        <dbReference type="PROSITE" id="PS50158"/>
    </source>
</evidence>
<feature type="compositionally biased region" description="Basic and acidic residues" evidence="9">
    <location>
        <begin position="962"/>
        <end position="971"/>
    </location>
</feature>
<dbReference type="PROSITE" id="PS50175">
    <property type="entry name" value="ASP_PROT_RETROV"/>
    <property type="match status" value="1"/>
</dbReference>
<dbReference type="Pfam" id="PF17917">
    <property type="entry name" value="RT_RNaseH"/>
    <property type="match status" value="1"/>
</dbReference>
<dbReference type="FunFam" id="3.30.420.10:FF:000032">
    <property type="entry name" value="Retrovirus-related Pol polyprotein from transposon 297-like Protein"/>
    <property type="match status" value="1"/>
</dbReference>
<dbReference type="PANTHER" id="PTHR37984:SF5">
    <property type="entry name" value="PROTEIN NYNRIN-LIKE"/>
    <property type="match status" value="1"/>
</dbReference>
<feature type="domain" description="Reverse transcriptase" evidence="14">
    <location>
        <begin position="1051"/>
        <end position="1229"/>
    </location>
</feature>
<keyword evidence="6" id="KW-0378">Hydrolase</keyword>
<dbReference type="InterPro" id="IPR001995">
    <property type="entry name" value="Peptidase_A2_cat"/>
</dbReference>
<evidence type="ECO:0000259" key="14">
    <source>
        <dbReference type="PROSITE" id="PS50878"/>
    </source>
</evidence>
<organism evidence="16 17">
    <name type="scientific">Silurus asotus</name>
    <name type="common">Amur catfish</name>
    <name type="synonym">Parasilurus asotus</name>
    <dbReference type="NCBI Taxonomy" id="30991"/>
    <lineage>
        <taxon>Eukaryota</taxon>
        <taxon>Metazoa</taxon>
        <taxon>Chordata</taxon>
        <taxon>Craniata</taxon>
        <taxon>Vertebrata</taxon>
        <taxon>Euteleostomi</taxon>
        <taxon>Actinopterygii</taxon>
        <taxon>Neopterygii</taxon>
        <taxon>Teleostei</taxon>
        <taxon>Ostariophysi</taxon>
        <taxon>Siluriformes</taxon>
        <taxon>Siluridae</taxon>
        <taxon>Silurus</taxon>
    </lineage>
</organism>
<dbReference type="Pfam" id="PF13650">
    <property type="entry name" value="Asp_protease_2"/>
    <property type="match status" value="1"/>
</dbReference>
<keyword evidence="5" id="KW-0255">Endonuclease</keyword>
<feature type="region of interest" description="Disordered" evidence="9">
    <location>
        <begin position="962"/>
        <end position="981"/>
    </location>
</feature>
<keyword evidence="2" id="KW-0808">Transferase</keyword>
<dbReference type="InterPro" id="IPR054465">
    <property type="entry name" value="Integrase_p58-like_C"/>
</dbReference>
<dbReference type="InterPro" id="IPR003309">
    <property type="entry name" value="SCAN_dom"/>
</dbReference>
<feature type="region of interest" description="Disordered" evidence="9">
    <location>
        <begin position="107"/>
        <end position="175"/>
    </location>
</feature>
<keyword evidence="8" id="KW-0862">Zinc</keyword>
<dbReference type="SUPFAM" id="SSF53098">
    <property type="entry name" value="Ribonuclease H-like"/>
    <property type="match status" value="1"/>
</dbReference>
<dbReference type="PROSITE" id="PS50158">
    <property type="entry name" value="ZF_CCHC"/>
    <property type="match status" value="1"/>
</dbReference>
<dbReference type="InterPro" id="IPR016187">
    <property type="entry name" value="CTDL_fold"/>
</dbReference>
<dbReference type="InterPro" id="IPR001969">
    <property type="entry name" value="Aspartic_peptidase_AS"/>
</dbReference>
<dbReference type="InterPro" id="IPR001304">
    <property type="entry name" value="C-type_lectin-like"/>
</dbReference>
<feature type="region of interest" description="Disordered" evidence="9">
    <location>
        <begin position="346"/>
        <end position="371"/>
    </location>
</feature>
<keyword evidence="17" id="KW-1185">Reference proteome</keyword>
<dbReference type="Gene3D" id="2.40.70.10">
    <property type="entry name" value="Acid Proteases"/>
    <property type="match status" value="1"/>
</dbReference>
<sequence>MATRKTVPKGRKARMVLRSQTQAATDEDGAWGTVDSTEEEREENWLPPVRPKGTASRTGAGPPIKPFEEGMAEVFRQFMHAQEQQEQRYLQALQTLQVTMQQAIQPASSSLGLESPRMELPTPAPRRISRSPGVPHTPTGSPQLELPTPAPRGSATALRAQSTPTPTSQQRLRTEPKLPSFQHGEDIENYLHRFEWLARTWKWPEDEWSYQLVPLLTGQALEAYLAMDEDQAVVYSELKKALLEKFNVSPETYRQQFRATTTPVAETPSETYNRLRHLYRRWVRPELHTKEEIGEMVILEQFLRVLPYEIRIWVKEREPRTGLAAAKLAQQYRNAHQESRCFQMVKGDRKSPTSGWSAGESRRHLQASKGDKDTREPKLICYYCQQPGHKATVCPARKAKLTGFCYVPRKEDSTVNCTGNPQLVPVTVNGKELKALLDTGSSMSLVKRCHVTRVSFTHHTKLQCVHGEVKQYPQTEVNVSINGQTYLLTVAVVETLPADVILGRDVPVLPEQVQANWEEERARSNVQLACPVVTRAQAKMGLQPLHDMDSSLLQGGTKGPRKSRCQRRLERGLGTPVPEIKTEGLEVSGWTVPVNIVELQCADESLTPLFEKARQGKQADVCGEQYVINNDILYMQASDVTRLVVPRCCRPVVLHLAHTVPWAGHLALQKTYARPLEKSSAGYQYILIISDYATRYPEAFPLRSITAPKIINALIQLFSRVGIPEEILMDQGTNFTSRLIKLLHRQLGITAIKTSPHHPQTDGLVERFNKTLKGMLRKFVSDTGRDWDKWLPFLLFAYREVPQASTGFSPFELLYGWQVQGPLDLLRRNWEDPCSENKAEKGIVQYILEMRDRLETYRKLAAENLQKAQKYQKTWYDQQARKRELQPGQKVLLLLPTSTSKLLMKWQGPYSVVRRMGQTSYEIYHPDKGKAKQTYHINLLREWKEPSSKKADPVLLIQKVEEDREEDHSEPKASGQSQPAEVDLGRLEAPKQAELQTLFGRYPALFRQRPGRTNLVHHKIRLTNTTPSRQRLYWVPERLVEPLKAEVRTMLEMGVIEPSSSEWSSPVVIVPKKDNTLRICINFRRLNSQSQFDAYPMPRIDDLLEKIGGAKYVTILDLCKEYWQVPLEKTSRPYTAFRTPLGLFQFTVLPFGLHGAPATFQRLMDQVLQGGEEWSAAYLDDVVVHSETWADHLNHLEQILRRIQEAGLTLNVAKCVWAKAEADYLGYRLGDGELRPQVDKVEAIRNSPRPTTKKEVRSFLGLVGWYRRFIPNFSTTAGPLTNLLGKAVKNPIRWTDDCETAFVTLKEGMCAEPVLRSPDFTKRFTVQVDASAVGIGAVLTQGEEGNQRPVAFLSRKLLPRETRYSTIEKECLAIKWALESLKYYLLGREFTLETDHRALTWIHTMKDHNARVTRWYLSLQPYNFRIRHRPGKQNLTADYLSRHPASSRLAEGEVRWQILKLQISMQSDGNVFDPVVQASILELTKQKLEQHGMLGSQQRIIHTPSRPPCLLHLHNFTPTTCMSSLTTSINLLHGLPFFLLPGGSILSILLLIYPMSLLCTCPNYLNLTSLTLSPKHPTCSVPLINSFLILSIVITPNEHLNIFSSATFSSTSCLLLNATVSNPYNISAGKSGAARFIGVTNPQLNWSEAQTYCRTHYTDLASALTQADNDVLAQIVSVQGNSLFGLYRDTWKWLNGTVASNLQWNPGKPNNANPQGNCGVLKNGLFSDERCTSTHYFFCEFSE</sequence>
<feature type="domain" description="CCHC-type" evidence="11">
    <location>
        <begin position="381"/>
        <end position="395"/>
    </location>
</feature>
<dbReference type="Gene3D" id="3.30.420.10">
    <property type="entry name" value="Ribonuclease H-like superfamily/Ribonuclease H"/>
    <property type="match status" value="1"/>
</dbReference>
<evidence type="ECO:0000256" key="7">
    <source>
        <dbReference type="ARBA" id="ARBA00022918"/>
    </source>
</evidence>
<evidence type="ECO:0000259" key="12">
    <source>
        <dbReference type="PROSITE" id="PS50175"/>
    </source>
</evidence>
<dbReference type="SUPFAM" id="SSF56672">
    <property type="entry name" value="DNA/RNA polymerases"/>
    <property type="match status" value="1"/>
</dbReference>
<dbReference type="SMART" id="SM00431">
    <property type="entry name" value="SCAN"/>
    <property type="match status" value="1"/>
</dbReference>
<dbReference type="Gene3D" id="1.10.340.70">
    <property type="match status" value="1"/>
</dbReference>
<keyword evidence="3" id="KW-0548">Nucleotidyltransferase</keyword>
<dbReference type="Gene3D" id="3.10.10.10">
    <property type="entry name" value="HIV Type 1 Reverse Transcriptase, subunit A, domain 1"/>
    <property type="match status" value="1"/>
</dbReference>
<accession>A0AAD5FKN9</accession>
<dbReference type="Gene3D" id="3.10.100.10">
    <property type="entry name" value="Mannose-Binding Protein A, subunit A"/>
    <property type="match status" value="1"/>
</dbReference>
<evidence type="ECO:0000313" key="17">
    <source>
        <dbReference type="Proteomes" id="UP001205998"/>
    </source>
</evidence>
<feature type="region of interest" description="Disordered" evidence="9">
    <location>
        <begin position="1"/>
        <end position="63"/>
    </location>
</feature>
<dbReference type="InterPro" id="IPR050951">
    <property type="entry name" value="Retrovirus_Pol_polyprotein"/>
</dbReference>
<dbReference type="SUPFAM" id="SSF57756">
    <property type="entry name" value="Retrovirus zinc finger-like domains"/>
    <property type="match status" value="1"/>
</dbReference>
<dbReference type="CDD" id="cd07936">
    <property type="entry name" value="SCAN"/>
    <property type="match status" value="1"/>
</dbReference>
<dbReference type="SMART" id="SM00343">
    <property type="entry name" value="ZnF_C2HC"/>
    <property type="match status" value="1"/>
</dbReference>
<evidence type="ECO:0000259" key="15">
    <source>
        <dbReference type="PROSITE" id="PS50994"/>
    </source>
</evidence>
<evidence type="ECO:0008006" key="18">
    <source>
        <dbReference type="Google" id="ProtNLM"/>
    </source>
</evidence>
<dbReference type="InterPro" id="IPR043128">
    <property type="entry name" value="Rev_trsase/Diguanyl_cyclase"/>
</dbReference>
<evidence type="ECO:0000259" key="10">
    <source>
        <dbReference type="PROSITE" id="PS50041"/>
    </source>
</evidence>
<dbReference type="PROSITE" id="PS00141">
    <property type="entry name" value="ASP_PROTEASE"/>
    <property type="match status" value="1"/>
</dbReference>
<keyword evidence="4" id="KW-0540">Nuclease</keyword>
<dbReference type="Proteomes" id="UP001205998">
    <property type="component" value="Unassembled WGS sequence"/>
</dbReference>
<evidence type="ECO:0000256" key="4">
    <source>
        <dbReference type="ARBA" id="ARBA00022722"/>
    </source>
</evidence>
<dbReference type="InterPro" id="IPR001584">
    <property type="entry name" value="Integrase_cat-core"/>
</dbReference>
<dbReference type="InterPro" id="IPR038269">
    <property type="entry name" value="SCAN_sf"/>
</dbReference>
<evidence type="ECO:0000256" key="3">
    <source>
        <dbReference type="ARBA" id="ARBA00022695"/>
    </source>
</evidence>
<dbReference type="InterPro" id="IPR016186">
    <property type="entry name" value="C-type_lectin-like/link_sf"/>
</dbReference>
<reference evidence="16" key="1">
    <citation type="submission" date="2018-07" db="EMBL/GenBank/DDBJ databases">
        <title>Comparative genomics of catfishes provides insights into carnivory and benthic adaptation.</title>
        <authorList>
            <person name="Zhang Y."/>
            <person name="Wang D."/>
            <person name="Peng Z."/>
            <person name="Zheng S."/>
            <person name="Shao F."/>
            <person name="Tao W."/>
        </authorList>
    </citation>
    <scope>NUCLEOTIDE SEQUENCE</scope>
    <source>
        <strain evidence="16">Chongqing</strain>
    </source>
</reference>
<feature type="domain" description="Integrase catalytic" evidence="15">
    <location>
        <begin position="647"/>
        <end position="818"/>
    </location>
</feature>
<dbReference type="PROSITE" id="PS50994">
    <property type="entry name" value="INTEGRASE"/>
    <property type="match status" value="1"/>
</dbReference>
<evidence type="ECO:0000256" key="1">
    <source>
        <dbReference type="ARBA" id="ARBA00010879"/>
    </source>
</evidence>
<comment type="similarity">
    <text evidence="1">Belongs to the beta type-B retroviral polymerase family. HERV class-II K(HML-2) pol subfamily.</text>
</comment>
<protein>
    <recommendedName>
        <fullName evidence="18">Reverse transcriptase</fullName>
    </recommendedName>
</protein>
<dbReference type="InterPro" id="IPR041373">
    <property type="entry name" value="RT_RNaseH"/>
</dbReference>
<dbReference type="FunFam" id="3.30.70.270:FF:000020">
    <property type="entry name" value="Transposon Tf2-6 polyprotein-like Protein"/>
    <property type="match status" value="1"/>
</dbReference>
<dbReference type="PANTHER" id="PTHR37984">
    <property type="entry name" value="PROTEIN CBG26694"/>
    <property type="match status" value="1"/>
</dbReference>
<dbReference type="SUPFAM" id="SSF47353">
    <property type="entry name" value="Retrovirus capsid dimerization domain-like"/>
    <property type="match status" value="1"/>
</dbReference>
<comment type="caution">
    <text evidence="16">The sequence shown here is derived from an EMBL/GenBank/DDBJ whole genome shotgun (WGS) entry which is preliminary data.</text>
</comment>
<evidence type="ECO:0000256" key="2">
    <source>
        <dbReference type="ARBA" id="ARBA00022679"/>
    </source>
</evidence>
<dbReference type="CDD" id="cd00303">
    <property type="entry name" value="retropepsin_like"/>
    <property type="match status" value="1"/>
</dbReference>
<dbReference type="InterPro" id="IPR036397">
    <property type="entry name" value="RNaseH_sf"/>
</dbReference>
<dbReference type="SUPFAM" id="SSF56436">
    <property type="entry name" value="C-type lectin-like"/>
    <property type="match status" value="1"/>
</dbReference>
<dbReference type="Pfam" id="PF00059">
    <property type="entry name" value="Lectin_C"/>
    <property type="match status" value="1"/>
</dbReference>
<dbReference type="GO" id="GO:0015074">
    <property type="term" value="P:DNA integration"/>
    <property type="evidence" value="ECO:0007669"/>
    <property type="project" value="InterPro"/>
</dbReference>
<dbReference type="PROSITE" id="PS50878">
    <property type="entry name" value="RT_POL"/>
    <property type="match status" value="1"/>
</dbReference>
<dbReference type="CDD" id="cd09274">
    <property type="entry name" value="RNase_HI_RT_Ty3"/>
    <property type="match status" value="1"/>
</dbReference>
<dbReference type="EMBL" id="MU551651">
    <property type="protein sequence ID" value="KAI5620126.1"/>
    <property type="molecule type" value="Genomic_DNA"/>
</dbReference>
<evidence type="ECO:0000256" key="9">
    <source>
        <dbReference type="SAM" id="MobiDB-lite"/>
    </source>
</evidence>
<dbReference type="InterPro" id="IPR001878">
    <property type="entry name" value="Znf_CCHC"/>
</dbReference>
<dbReference type="InterPro" id="IPR043502">
    <property type="entry name" value="DNA/RNA_pol_sf"/>
</dbReference>
<keyword evidence="7" id="KW-0695">RNA-directed DNA polymerase</keyword>